<dbReference type="Pfam" id="PF11842">
    <property type="entry name" value="DUF3362"/>
    <property type="match status" value="1"/>
</dbReference>
<dbReference type="EMBL" id="SVCM01000020">
    <property type="protein sequence ID" value="MBE6058910.1"/>
    <property type="molecule type" value="Genomic_DNA"/>
</dbReference>
<feature type="binding site" evidence="6">
    <location>
        <position position="316"/>
    </location>
    <ligand>
        <name>[4Fe-4S] cluster</name>
        <dbReference type="ChEBI" id="CHEBI:49883"/>
        <note>4Fe-4S-S-AdoMet</note>
    </ligand>
</feature>
<dbReference type="HAMAP" id="MF_01251">
    <property type="entry name" value="UPF0313"/>
    <property type="match status" value="1"/>
</dbReference>
<dbReference type="PANTHER" id="PTHR32331:SF0">
    <property type="entry name" value="UPF0313 PROTEIN YGIQ"/>
    <property type="match status" value="1"/>
</dbReference>
<keyword evidence="3 6" id="KW-0479">Metal-binding</keyword>
<evidence type="ECO:0000313" key="10">
    <source>
        <dbReference type="Proteomes" id="UP000768462"/>
    </source>
</evidence>
<feature type="binding site" evidence="6">
    <location>
        <position position="313"/>
    </location>
    <ligand>
        <name>[4Fe-4S] cluster</name>
        <dbReference type="ChEBI" id="CHEBI:49883"/>
        <note>4Fe-4S-S-AdoMet</note>
    </ligand>
</feature>
<feature type="domain" description="Radical SAM core" evidence="8">
    <location>
        <begin position="295"/>
        <end position="566"/>
    </location>
</feature>
<dbReference type="InterPro" id="IPR007197">
    <property type="entry name" value="rSAM"/>
</dbReference>
<dbReference type="Gene3D" id="3.80.30.20">
    <property type="entry name" value="tm_1862 like domain"/>
    <property type="match status" value="1"/>
</dbReference>
<evidence type="ECO:0000256" key="5">
    <source>
        <dbReference type="ARBA" id="ARBA00023014"/>
    </source>
</evidence>
<dbReference type="InterPro" id="IPR058240">
    <property type="entry name" value="rSAM_sf"/>
</dbReference>
<dbReference type="GO" id="GO:0051539">
    <property type="term" value="F:4 iron, 4 sulfur cluster binding"/>
    <property type="evidence" value="ECO:0007669"/>
    <property type="project" value="UniProtKB-KW"/>
</dbReference>
<evidence type="ECO:0000256" key="7">
    <source>
        <dbReference type="SAM" id="MobiDB-lite"/>
    </source>
</evidence>
<feature type="compositionally biased region" description="Basic and acidic residues" evidence="7">
    <location>
        <begin position="632"/>
        <end position="641"/>
    </location>
</feature>
<dbReference type="Proteomes" id="UP000768462">
    <property type="component" value="Unassembled WGS sequence"/>
</dbReference>
<comment type="similarity">
    <text evidence="6">Belongs to the UPF0313 family.</text>
</comment>
<dbReference type="SFLD" id="SFLDG01082">
    <property type="entry name" value="B12-binding_domain_containing"/>
    <property type="match status" value="1"/>
</dbReference>
<organism evidence="9 10">
    <name type="scientific">Clostridium sulfidigenes</name>
    <dbReference type="NCBI Taxonomy" id="318464"/>
    <lineage>
        <taxon>Bacteria</taxon>
        <taxon>Bacillati</taxon>
        <taxon>Bacillota</taxon>
        <taxon>Clostridia</taxon>
        <taxon>Eubacteriales</taxon>
        <taxon>Clostridiaceae</taxon>
        <taxon>Clostridium</taxon>
    </lineage>
</organism>
<evidence type="ECO:0000256" key="1">
    <source>
        <dbReference type="ARBA" id="ARBA00022485"/>
    </source>
</evidence>
<evidence type="ECO:0000256" key="2">
    <source>
        <dbReference type="ARBA" id="ARBA00022691"/>
    </source>
</evidence>
<keyword evidence="1 6" id="KW-0004">4Fe-4S</keyword>
<dbReference type="PROSITE" id="PS51918">
    <property type="entry name" value="RADICAL_SAM"/>
    <property type="match status" value="1"/>
</dbReference>
<comment type="caution">
    <text evidence="9">The sequence shown here is derived from an EMBL/GenBank/DDBJ whole genome shotgun (WGS) entry which is preliminary data.</text>
</comment>
<evidence type="ECO:0000256" key="6">
    <source>
        <dbReference type="HAMAP-Rule" id="MF_01251"/>
    </source>
</evidence>
<dbReference type="SMART" id="SM00729">
    <property type="entry name" value="Elp3"/>
    <property type="match status" value="1"/>
</dbReference>
<keyword evidence="4 6" id="KW-0408">Iron</keyword>
<dbReference type="AlphaFoldDB" id="A0A927W5I4"/>
<feature type="compositionally biased region" description="Basic residues" evidence="7">
    <location>
        <begin position="690"/>
        <end position="702"/>
    </location>
</feature>
<protein>
    <submittedName>
        <fullName evidence="9">YgiQ family radical SAM protein</fullName>
    </submittedName>
</protein>
<feature type="binding site" evidence="6">
    <location>
        <position position="309"/>
    </location>
    <ligand>
        <name>[4Fe-4S] cluster</name>
        <dbReference type="ChEBI" id="CHEBI:49883"/>
        <note>4Fe-4S-S-AdoMet</note>
    </ligand>
</feature>
<evidence type="ECO:0000313" key="9">
    <source>
        <dbReference type="EMBL" id="MBE6058910.1"/>
    </source>
</evidence>
<dbReference type="PANTHER" id="PTHR32331">
    <property type="entry name" value="UPF0313 PROTEIN YGIQ"/>
    <property type="match status" value="1"/>
</dbReference>
<proteinExistence type="inferred from homology"/>
<feature type="compositionally biased region" description="Basic and acidic residues" evidence="7">
    <location>
        <begin position="669"/>
        <end position="687"/>
    </location>
</feature>
<evidence type="ECO:0000256" key="3">
    <source>
        <dbReference type="ARBA" id="ARBA00022723"/>
    </source>
</evidence>
<accession>A0A927W5I4</accession>
<keyword evidence="5 6" id="KW-0411">Iron-sulfur</keyword>
<comment type="cofactor">
    <cofactor evidence="6">
        <name>[4Fe-4S] cluster</name>
        <dbReference type="ChEBI" id="CHEBI:49883"/>
    </cofactor>
    <text evidence="6">Binds 1 [4Fe-4S] cluster. The cluster is coordinated with 3 cysteines and an exchangeable S-adenosyl-L-methionine.</text>
</comment>
<dbReference type="NCBIfam" id="TIGR03904">
    <property type="entry name" value="SAM_YgiQ"/>
    <property type="match status" value="1"/>
</dbReference>
<dbReference type="SFLD" id="SFLDS00029">
    <property type="entry name" value="Radical_SAM"/>
    <property type="match status" value="1"/>
</dbReference>
<gene>
    <name evidence="9" type="ORF">E7215_01860</name>
</gene>
<feature type="region of interest" description="Disordered" evidence="7">
    <location>
        <begin position="589"/>
        <end position="702"/>
    </location>
</feature>
<dbReference type="InterPro" id="IPR006638">
    <property type="entry name" value="Elp3/MiaA/NifB-like_rSAM"/>
</dbReference>
<dbReference type="GO" id="GO:0005506">
    <property type="term" value="F:iron ion binding"/>
    <property type="evidence" value="ECO:0007669"/>
    <property type="project" value="UniProtKB-UniRule"/>
</dbReference>
<dbReference type="GO" id="GO:0003824">
    <property type="term" value="F:catalytic activity"/>
    <property type="evidence" value="ECO:0007669"/>
    <property type="project" value="InterPro"/>
</dbReference>
<dbReference type="Pfam" id="PF08497">
    <property type="entry name" value="Radical_SAM_N"/>
    <property type="match status" value="1"/>
</dbReference>
<dbReference type="InterPro" id="IPR022946">
    <property type="entry name" value="UPF0313"/>
</dbReference>
<dbReference type="SUPFAM" id="SSF102114">
    <property type="entry name" value="Radical SAM enzymes"/>
    <property type="match status" value="1"/>
</dbReference>
<name>A0A927W5I4_9CLOT</name>
<evidence type="ECO:0000256" key="4">
    <source>
        <dbReference type="ARBA" id="ARBA00023004"/>
    </source>
</evidence>
<dbReference type="InterPro" id="IPR013704">
    <property type="entry name" value="UPF0313_N"/>
</dbReference>
<dbReference type="InterPro" id="IPR024560">
    <property type="entry name" value="UPF0313_C"/>
</dbReference>
<dbReference type="InterPro" id="IPR023404">
    <property type="entry name" value="rSAM_horseshoe"/>
</dbReference>
<evidence type="ECO:0000259" key="8">
    <source>
        <dbReference type="PROSITE" id="PS51918"/>
    </source>
</evidence>
<sequence length="702" mass="80168">MLENRFLPICKDDMLERQWEQLDFIIVTGDAYIDHHSFGTAIISRVLEDAGFKVGIIPQPDWHSTEDFMKLGRPRLGFLVNGGNMDSMVNHYTVAKRVREKDLYSPGGKMGLRPDRATIVYCNKIREAYKNIPVIIGGVEASLRRFAHYDYWSDKVRKSMLVDSGADLLIYGMSEKQIVEVANCLNDGLEVQYIRHVPGTCYMIDDLEYVSGYIEIPSYKAVSTDKMEYARAFKVQYEEQDPVRGKTLVQKHANRYVVQNRPEMPLTREELDHVYGLPYTKNYHPCYEEAGGIAAIEEVKFSIVSSRGCFGNCSFCAITFHQGRIVQSRSEDSILQEVVEITNLPDFKGYIHDVGGPTANFRRPACKTQLKHGACKHKQCLYPKPCKNIDADHTEYLELLRKVRATPKVKKAFVRSGLRYDYIMADKNDTFFKELVEHHVSGQLKVAPEHVCADVLKYMGKPSGKTYDRFVDKFYNLTEQVGKKQYIIPYLMSSHPGSTLASAIELAEYLRDINYQPEQVQDFYPTPGTLSTAMFYTGVDPLTMKEIYVPKSKREKAMQRALLQYRNPKKYDIVYEALVEAGREDLIGNGPKCLIRPKTHGKNLNHTGNYSRRNKGDREHSNAKVSSSRKNQGRDYLESKKVKNTSKSRYIGAQEDNFKGAGRNGSKNSDTRGKLNDNARGKFDSNKGKTSSKRRSMKKTRQ</sequence>
<reference evidence="9" key="1">
    <citation type="submission" date="2019-04" db="EMBL/GenBank/DDBJ databases">
        <title>Evolution of Biomass-Degrading Anaerobic Consortia Revealed by Metagenomics.</title>
        <authorList>
            <person name="Peng X."/>
        </authorList>
    </citation>
    <scope>NUCLEOTIDE SEQUENCE</scope>
    <source>
        <strain evidence="9">SIG254</strain>
    </source>
</reference>
<keyword evidence="2 6" id="KW-0949">S-adenosyl-L-methionine</keyword>
<dbReference type="SFLD" id="SFLDG01069">
    <property type="entry name" value="UPF0313"/>
    <property type="match status" value="1"/>
</dbReference>